<dbReference type="InterPro" id="IPR013087">
    <property type="entry name" value="Znf_C2H2_type"/>
</dbReference>
<keyword evidence="4 9" id="KW-0863">Zinc-finger</keyword>
<dbReference type="PANTHER" id="PTHR24388:SF54">
    <property type="entry name" value="PROTEIN ESCARGOT"/>
    <property type="match status" value="1"/>
</dbReference>
<evidence type="ECO:0000256" key="7">
    <source>
        <dbReference type="ARBA" id="ARBA00023242"/>
    </source>
</evidence>
<evidence type="ECO:0000256" key="1">
    <source>
        <dbReference type="ARBA" id="ARBA00004123"/>
    </source>
</evidence>
<keyword evidence="7" id="KW-0539">Nucleus</keyword>
<comment type="similarity">
    <text evidence="8">Belongs to the snail C2H2-type zinc-finger protein family.</text>
</comment>
<feature type="domain" description="C2H2-type" evidence="10">
    <location>
        <begin position="341"/>
        <end position="369"/>
    </location>
</feature>
<evidence type="ECO:0000256" key="9">
    <source>
        <dbReference type="PROSITE-ProRule" id="PRU00042"/>
    </source>
</evidence>
<feature type="domain" description="C2H2-type" evidence="10">
    <location>
        <begin position="279"/>
        <end position="301"/>
    </location>
</feature>
<evidence type="ECO:0000256" key="3">
    <source>
        <dbReference type="ARBA" id="ARBA00022737"/>
    </source>
</evidence>
<organism evidence="11 12">
    <name type="scientific">Arctia plantaginis</name>
    <name type="common">Wood tiger moth</name>
    <name type="synonym">Phalaena plantaginis</name>
    <dbReference type="NCBI Taxonomy" id="874455"/>
    <lineage>
        <taxon>Eukaryota</taxon>
        <taxon>Metazoa</taxon>
        <taxon>Ecdysozoa</taxon>
        <taxon>Arthropoda</taxon>
        <taxon>Hexapoda</taxon>
        <taxon>Insecta</taxon>
        <taxon>Pterygota</taxon>
        <taxon>Neoptera</taxon>
        <taxon>Endopterygota</taxon>
        <taxon>Lepidoptera</taxon>
        <taxon>Glossata</taxon>
        <taxon>Ditrysia</taxon>
        <taxon>Noctuoidea</taxon>
        <taxon>Erebidae</taxon>
        <taxon>Arctiinae</taxon>
        <taxon>Arctia</taxon>
    </lineage>
</organism>
<dbReference type="FunFam" id="3.30.160.60:FF:000446">
    <property type="entry name" value="Zinc finger protein"/>
    <property type="match status" value="2"/>
</dbReference>
<evidence type="ECO:0000259" key="10">
    <source>
        <dbReference type="PROSITE" id="PS50157"/>
    </source>
</evidence>
<gene>
    <name evidence="11" type="ORF">APLA_LOCUS6610</name>
</gene>
<dbReference type="SMART" id="SM00355">
    <property type="entry name" value="ZnF_C2H2"/>
    <property type="match status" value="9"/>
</dbReference>
<dbReference type="Proteomes" id="UP000494106">
    <property type="component" value="Unassembled WGS sequence"/>
</dbReference>
<comment type="caution">
    <text evidence="11">The sequence shown here is derived from an EMBL/GenBank/DDBJ whole genome shotgun (WGS) entry which is preliminary data.</text>
</comment>
<dbReference type="SUPFAM" id="SSF57667">
    <property type="entry name" value="beta-beta-alpha zinc fingers"/>
    <property type="match status" value="5"/>
</dbReference>
<proteinExistence type="inferred from homology"/>
<keyword evidence="3" id="KW-0677">Repeat</keyword>
<feature type="domain" description="C2H2-type" evidence="10">
    <location>
        <begin position="305"/>
        <end position="334"/>
    </location>
</feature>
<feature type="domain" description="C2H2-type" evidence="10">
    <location>
        <begin position="253"/>
        <end position="276"/>
    </location>
</feature>
<evidence type="ECO:0000313" key="12">
    <source>
        <dbReference type="Proteomes" id="UP000494106"/>
    </source>
</evidence>
<feature type="domain" description="C2H2-type" evidence="10">
    <location>
        <begin position="225"/>
        <end position="253"/>
    </location>
</feature>
<protein>
    <recommendedName>
        <fullName evidence="10">C2H2-type domain-containing protein</fullName>
    </recommendedName>
</protein>
<keyword evidence="12" id="KW-1185">Reference proteome</keyword>
<feature type="domain" description="C2H2-type" evidence="10">
    <location>
        <begin position="370"/>
        <end position="397"/>
    </location>
</feature>
<evidence type="ECO:0000256" key="4">
    <source>
        <dbReference type="ARBA" id="ARBA00022771"/>
    </source>
</evidence>
<sequence>MTLVNNFLRKIITDRFTDYCCLCFETVDEKNSLYNLRDEIILETKSVEDIYEILFTILGEEVMNCLTTSTICKKCTTLAINSYNFIETCKNNIKRLSCNIDCIQNYIVNATGYNYCHKSLFLVLDTVNCTVDEFYDKNSHRYDESLCKRFEKLVANSLGMQNIGNSLTLDIHFEPENCEMTKPVPDMSSKIKTSIQEEKKEESVRKISQPVKGLQALEANDKGDYKCEHCHKDFKSSLKLKLHYLRVHAPKTFKCTQCPRSFGSSLILSLHIRDSHCTAVCRYCGKTYTNNYSLKYHEKSHEVDFKCNNCGKVYKKKKSFNNHVKQNLCNSTRNVNLEPKHACNYCDKKYSQISALNVHLRLEHGNGKVLTCDWCGKKLSSESKLKEHIIKHTKQKNYTCDICGGKFVTKTSLLYHTRLHTGEKPYKCEHCDMRFLSASRRSEHIKQYHDEPDLECDKCHCKFKGRTPLMRHKKRHFDTSSKLYQYLTNKP</sequence>
<feature type="domain" description="C2H2-type" evidence="10">
    <location>
        <begin position="398"/>
        <end position="425"/>
    </location>
</feature>
<reference evidence="11 12" key="1">
    <citation type="submission" date="2020-04" db="EMBL/GenBank/DDBJ databases">
        <authorList>
            <person name="Wallbank WR R."/>
            <person name="Pardo Diaz C."/>
            <person name="Kozak K."/>
            <person name="Martin S."/>
            <person name="Jiggins C."/>
            <person name="Moest M."/>
            <person name="Warren A I."/>
            <person name="Byers J.R.P. K."/>
            <person name="Montejo-Kovacevich G."/>
            <person name="Yen C E."/>
        </authorList>
    </citation>
    <scope>NUCLEOTIDE SEQUENCE [LARGE SCALE GENOMIC DNA]</scope>
</reference>
<name>A0A8S0ZSC1_ARCPL</name>
<feature type="domain" description="C2H2-type" evidence="10">
    <location>
        <begin position="454"/>
        <end position="481"/>
    </location>
</feature>
<dbReference type="GO" id="GO:0005634">
    <property type="term" value="C:nucleus"/>
    <property type="evidence" value="ECO:0007669"/>
    <property type="project" value="UniProtKB-SubCell"/>
</dbReference>
<dbReference type="GO" id="GO:0000978">
    <property type="term" value="F:RNA polymerase II cis-regulatory region sequence-specific DNA binding"/>
    <property type="evidence" value="ECO:0007669"/>
    <property type="project" value="TreeGrafter"/>
</dbReference>
<feature type="domain" description="C2H2-type" evidence="10">
    <location>
        <begin position="426"/>
        <end position="454"/>
    </location>
</feature>
<evidence type="ECO:0000256" key="2">
    <source>
        <dbReference type="ARBA" id="ARBA00022723"/>
    </source>
</evidence>
<dbReference type="GO" id="GO:0008270">
    <property type="term" value="F:zinc ion binding"/>
    <property type="evidence" value="ECO:0007669"/>
    <property type="project" value="UniProtKB-KW"/>
</dbReference>
<dbReference type="GO" id="GO:0000981">
    <property type="term" value="F:DNA-binding transcription factor activity, RNA polymerase II-specific"/>
    <property type="evidence" value="ECO:0007669"/>
    <property type="project" value="TreeGrafter"/>
</dbReference>
<dbReference type="AlphaFoldDB" id="A0A8S0ZSC1"/>
<dbReference type="InterPro" id="IPR036236">
    <property type="entry name" value="Znf_C2H2_sf"/>
</dbReference>
<keyword evidence="6" id="KW-0238">DNA-binding</keyword>
<comment type="subcellular location">
    <subcellularLocation>
        <location evidence="1">Nucleus</location>
    </subcellularLocation>
</comment>
<dbReference type="Gene3D" id="3.30.160.60">
    <property type="entry name" value="Classic Zinc Finger"/>
    <property type="match status" value="5"/>
</dbReference>
<evidence type="ECO:0000256" key="5">
    <source>
        <dbReference type="ARBA" id="ARBA00022833"/>
    </source>
</evidence>
<dbReference type="InterPro" id="IPR050527">
    <property type="entry name" value="Snail/Krueppel_Znf"/>
</dbReference>
<accession>A0A8S0ZSC1</accession>
<dbReference type="EMBL" id="CADEBC010000488">
    <property type="protein sequence ID" value="CAB3236632.1"/>
    <property type="molecule type" value="Genomic_DNA"/>
</dbReference>
<evidence type="ECO:0000256" key="8">
    <source>
        <dbReference type="ARBA" id="ARBA00037948"/>
    </source>
</evidence>
<evidence type="ECO:0000256" key="6">
    <source>
        <dbReference type="ARBA" id="ARBA00023125"/>
    </source>
</evidence>
<dbReference type="PANTHER" id="PTHR24388">
    <property type="entry name" value="ZINC FINGER PROTEIN"/>
    <property type="match status" value="1"/>
</dbReference>
<evidence type="ECO:0000313" key="11">
    <source>
        <dbReference type="EMBL" id="CAB3236632.1"/>
    </source>
</evidence>
<dbReference type="PROSITE" id="PS50157">
    <property type="entry name" value="ZINC_FINGER_C2H2_2"/>
    <property type="match status" value="9"/>
</dbReference>
<dbReference type="PROSITE" id="PS00028">
    <property type="entry name" value="ZINC_FINGER_C2H2_1"/>
    <property type="match status" value="8"/>
</dbReference>
<keyword evidence="5" id="KW-0862">Zinc</keyword>
<dbReference type="OrthoDB" id="264392at2759"/>
<dbReference type="Pfam" id="PF00096">
    <property type="entry name" value="zf-C2H2"/>
    <property type="match status" value="5"/>
</dbReference>
<keyword evidence="2" id="KW-0479">Metal-binding</keyword>